<sequence length="140" mass="15132">MGDVHCHAGQISVFVDIDRVEEQRLVAAAAVNVPVIALKERILDLKALKQVNPALPSHVWGSVRLLPVVETIALRHVGHMGRRVWMPSQKPYADLPAEIAIVSRDLGAFGADGPTMLVVDLGQALLKVVPVPPERTANSE</sequence>
<proteinExistence type="predicted"/>
<reference evidence="1" key="1">
    <citation type="submission" date="2023-10" db="EMBL/GenBank/DDBJ databases">
        <authorList>
            <person name="Noh H."/>
        </authorList>
    </citation>
    <scope>NUCLEOTIDE SEQUENCE</scope>
    <source>
        <strain evidence="1">DUCC4014</strain>
    </source>
</reference>
<evidence type="ECO:0000313" key="1">
    <source>
        <dbReference type="EMBL" id="WOO86307.1"/>
    </source>
</evidence>
<name>A0AAF1BMI9_9TREE</name>
<dbReference type="EMBL" id="CP086720">
    <property type="protein sequence ID" value="WOO86307.1"/>
    <property type="molecule type" value="Genomic_DNA"/>
</dbReference>
<dbReference type="Proteomes" id="UP000827549">
    <property type="component" value="Chromosome 7"/>
</dbReference>
<dbReference type="RefSeq" id="XP_062632333.1">
    <property type="nucleotide sequence ID" value="XM_062776348.1"/>
</dbReference>
<dbReference type="AlphaFoldDB" id="A0AAF1BMI9"/>
<accession>A0AAF1BMI9</accession>
<protein>
    <submittedName>
        <fullName evidence="1">Uncharacterized protein</fullName>
    </submittedName>
</protein>
<organism evidence="1 2">
    <name type="scientific">Vanrija pseudolonga</name>
    <dbReference type="NCBI Taxonomy" id="143232"/>
    <lineage>
        <taxon>Eukaryota</taxon>
        <taxon>Fungi</taxon>
        <taxon>Dikarya</taxon>
        <taxon>Basidiomycota</taxon>
        <taxon>Agaricomycotina</taxon>
        <taxon>Tremellomycetes</taxon>
        <taxon>Trichosporonales</taxon>
        <taxon>Trichosporonaceae</taxon>
        <taxon>Vanrija</taxon>
    </lineage>
</organism>
<evidence type="ECO:0000313" key="2">
    <source>
        <dbReference type="Proteomes" id="UP000827549"/>
    </source>
</evidence>
<gene>
    <name evidence="1" type="ORF">LOC62_07G009788</name>
</gene>
<keyword evidence="2" id="KW-1185">Reference proteome</keyword>
<dbReference type="GeneID" id="87812949"/>